<dbReference type="Proteomes" id="UP000576082">
    <property type="component" value="Unassembled WGS sequence"/>
</dbReference>
<sequence length="361" mass="42049">MKTKQELNQFLKNGLKENLKELDKARISLIPIYKTHKLINKVFFTVMGILGAIIIVPCILMLINTKLEIEILKELTKMWSAGGIKLLRFILEHGEIYHAVILFFIAGAVLYLYTKKILFPYLKSMRAYISKYKVNVTKPIFHFIDEKWRYSAMKGIDESEYKKSGFALKKHDSFTSKNLLHGHFGDVEFKTSNIHTKYVKEKDERRDWYTIFQGLFFTAELSEAFHGEIFIFSLDSLTFNGLRNIKSQTSKQNFDFAVTTNEEFNTTFECTTNMGNEFDKVINYKVIKTLLKLKECYNKELQLFITGQKIYLSLAFEGEIFEMPKITDGLIDIDRITTYFQTLQLIENLVGELNTQPKLVG</sequence>
<proteinExistence type="predicted"/>
<dbReference type="RefSeq" id="WP_169660428.1">
    <property type="nucleotide sequence ID" value="NZ_JABANE010000145.1"/>
</dbReference>
<name>A0A7X9XCY7_9BACT</name>
<feature type="transmembrane region" description="Helical" evidence="1">
    <location>
        <begin position="42"/>
        <end position="63"/>
    </location>
</feature>
<evidence type="ECO:0000256" key="1">
    <source>
        <dbReference type="SAM" id="Phobius"/>
    </source>
</evidence>
<keyword evidence="1" id="KW-0472">Membrane</keyword>
<keyword evidence="1" id="KW-1133">Transmembrane helix</keyword>
<protein>
    <submittedName>
        <fullName evidence="2">DUF3137 domain-containing protein</fullName>
    </submittedName>
</protein>
<organism evidence="2 3">
    <name type="scientific">Flammeovirga aprica JL-4</name>
    <dbReference type="NCBI Taxonomy" id="694437"/>
    <lineage>
        <taxon>Bacteria</taxon>
        <taxon>Pseudomonadati</taxon>
        <taxon>Bacteroidota</taxon>
        <taxon>Cytophagia</taxon>
        <taxon>Cytophagales</taxon>
        <taxon>Flammeovirgaceae</taxon>
        <taxon>Flammeovirga</taxon>
    </lineage>
</organism>
<keyword evidence="1" id="KW-0812">Transmembrane</keyword>
<feature type="transmembrane region" description="Helical" evidence="1">
    <location>
        <begin position="96"/>
        <end position="114"/>
    </location>
</feature>
<reference evidence="2 3" key="1">
    <citation type="submission" date="2020-04" db="EMBL/GenBank/DDBJ databases">
        <title>Flammeovirga sp. SR4, a novel species isolated from seawater.</title>
        <authorList>
            <person name="Wang X."/>
        </authorList>
    </citation>
    <scope>NUCLEOTIDE SEQUENCE [LARGE SCALE GENOMIC DNA]</scope>
    <source>
        <strain evidence="2 3">ATCC 23126</strain>
    </source>
</reference>
<dbReference type="AlphaFoldDB" id="A0A7X9XCY7"/>
<dbReference type="Pfam" id="PF11335">
    <property type="entry name" value="DUF3137"/>
    <property type="match status" value="1"/>
</dbReference>
<comment type="caution">
    <text evidence="2">The sequence shown here is derived from an EMBL/GenBank/DDBJ whole genome shotgun (WGS) entry which is preliminary data.</text>
</comment>
<accession>A0A7X9XCY7</accession>
<evidence type="ECO:0000313" key="3">
    <source>
        <dbReference type="Proteomes" id="UP000576082"/>
    </source>
</evidence>
<dbReference type="InterPro" id="IPR021484">
    <property type="entry name" value="DUF3137"/>
</dbReference>
<gene>
    <name evidence="2" type="ORF">HHU12_30020</name>
</gene>
<evidence type="ECO:0000313" key="2">
    <source>
        <dbReference type="EMBL" id="NME72235.1"/>
    </source>
</evidence>
<keyword evidence="3" id="KW-1185">Reference proteome</keyword>
<dbReference type="EMBL" id="JABANE010000145">
    <property type="protein sequence ID" value="NME72235.1"/>
    <property type="molecule type" value="Genomic_DNA"/>
</dbReference>